<dbReference type="PRINTS" id="PR00111">
    <property type="entry name" value="ABHYDROLASE"/>
</dbReference>
<evidence type="ECO:0000313" key="2">
    <source>
        <dbReference type="EMBL" id="MBJ7603601.1"/>
    </source>
</evidence>
<dbReference type="GO" id="GO:0016787">
    <property type="term" value="F:hydrolase activity"/>
    <property type="evidence" value="ECO:0007669"/>
    <property type="project" value="UniProtKB-KW"/>
</dbReference>
<dbReference type="InterPro" id="IPR029058">
    <property type="entry name" value="AB_hydrolase_fold"/>
</dbReference>
<dbReference type="Pfam" id="PF00561">
    <property type="entry name" value="Abhydrolase_1"/>
    <property type="match status" value="1"/>
</dbReference>
<dbReference type="InterPro" id="IPR050266">
    <property type="entry name" value="AB_hydrolase_sf"/>
</dbReference>
<protein>
    <submittedName>
        <fullName evidence="2">Alpha/beta fold hydrolase</fullName>
    </submittedName>
</protein>
<dbReference type="PROSITE" id="PS50075">
    <property type="entry name" value="CARRIER"/>
    <property type="match status" value="1"/>
</dbReference>
<dbReference type="GO" id="GO:0016020">
    <property type="term" value="C:membrane"/>
    <property type="evidence" value="ECO:0007669"/>
    <property type="project" value="TreeGrafter"/>
</dbReference>
<accession>A0A934KHF9</accession>
<dbReference type="PANTHER" id="PTHR43798">
    <property type="entry name" value="MONOACYLGLYCEROL LIPASE"/>
    <property type="match status" value="1"/>
</dbReference>
<name>A0A934KHF9_9BACT</name>
<dbReference type="Gene3D" id="1.10.1200.10">
    <property type="entry name" value="ACP-like"/>
    <property type="match status" value="1"/>
</dbReference>
<dbReference type="AlphaFoldDB" id="A0A934KHF9"/>
<gene>
    <name evidence="2" type="ORF">JF888_10490</name>
</gene>
<dbReference type="SUPFAM" id="SSF47336">
    <property type="entry name" value="ACP-like"/>
    <property type="match status" value="1"/>
</dbReference>
<dbReference type="InterPro" id="IPR036736">
    <property type="entry name" value="ACP-like_sf"/>
</dbReference>
<comment type="caution">
    <text evidence="2">The sequence shown here is derived from an EMBL/GenBank/DDBJ whole genome shotgun (WGS) entry which is preliminary data.</text>
</comment>
<dbReference type="Proteomes" id="UP000620075">
    <property type="component" value="Unassembled WGS sequence"/>
</dbReference>
<organism evidence="2 3">
    <name type="scientific">Candidatus Dormiibacter inghamiae</name>
    <dbReference type="NCBI Taxonomy" id="3127013"/>
    <lineage>
        <taxon>Bacteria</taxon>
        <taxon>Bacillati</taxon>
        <taxon>Candidatus Dormiibacterota</taxon>
        <taxon>Candidatus Dormibacteria</taxon>
        <taxon>Candidatus Dormibacterales</taxon>
        <taxon>Candidatus Dormibacteraceae</taxon>
        <taxon>Candidatus Dormiibacter</taxon>
    </lineage>
</organism>
<evidence type="ECO:0000313" key="3">
    <source>
        <dbReference type="Proteomes" id="UP000620075"/>
    </source>
</evidence>
<sequence length="316" mass="35167">MAPHEALMSLSIADADPHPFVLVGLDPEGRTTRRYMAGPPRLTRKIVARIDESTAVVDQIARDLAPIRLLDRYGMPTSCDVVQGGQVPDRPAEPQSGIEQRIAAVWRDVLDQRKILRDDDFFELGGTSLQMAQMHQRVCQELGRDLRWADVLRTRTISAIAALLDGPNTEDADMITWQGIKYTYRYLKHWKAPQPIPLVLISGAFQGMYAMPRIEHLLRPLGDMIMTDLPGSGSADNLSSDYGFDFLADCLNHLLDELGIPRINLVGVSYGGSIAYEFAHRWPSRINRLALVGAATSLPADLLARRETSTRILQQG</sequence>
<proteinExistence type="predicted"/>
<keyword evidence="2" id="KW-0378">Hydrolase</keyword>
<feature type="domain" description="Carrier" evidence="1">
    <location>
        <begin position="93"/>
        <end position="168"/>
    </location>
</feature>
<dbReference type="Pfam" id="PF00550">
    <property type="entry name" value="PP-binding"/>
    <property type="match status" value="1"/>
</dbReference>
<dbReference type="EMBL" id="JAEKNQ010000039">
    <property type="protein sequence ID" value="MBJ7603601.1"/>
    <property type="molecule type" value="Genomic_DNA"/>
</dbReference>
<dbReference type="InterPro" id="IPR000073">
    <property type="entry name" value="AB_hydrolase_1"/>
</dbReference>
<dbReference type="PANTHER" id="PTHR43798:SF33">
    <property type="entry name" value="HYDROLASE, PUTATIVE (AFU_ORTHOLOGUE AFUA_2G14860)-RELATED"/>
    <property type="match status" value="1"/>
</dbReference>
<evidence type="ECO:0000259" key="1">
    <source>
        <dbReference type="PROSITE" id="PS50075"/>
    </source>
</evidence>
<dbReference type="Gene3D" id="3.40.50.1820">
    <property type="entry name" value="alpha/beta hydrolase"/>
    <property type="match status" value="1"/>
</dbReference>
<dbReference type="SUPFAM" id="SSF53474">
    <property type="entry name" value="alpha/beta-Hydrolases"/>
    <property type="match status" value="1"/>
</dbReference>
<reference evidence="2 3" key="1">
    <citation type="submission" date="2020-10" db="EMBL/GenBank/DDBJ databases">
        <title>Ca. Dormibacterota MAGs.</title>
        <authorList>
            <person name="Montgomery K."/>
        </authorList>
    </citation>
    <scope>NUCLEOTIDE SEQUENCE [LARGE SCALE GENOMIC DNA]</scope>
    <source>
        <strain evidence="2">SC8811_S16_3</strain>
    </source>
</reference>
<dbReference type="InterPro" id="IPR009081">
    <property type="entry name" value="PP-bd_ACP"/>
</dbReference>